<dbReference type="PANTHER" id="PTHR45453:SF1">
    <property type="entry name" value="PHOSPHATE REGULON SENSOR PROTEIN PHOR"/>
    <property type="match status" value="1"/>
</dbReference>
<feature type="transmembrane region" description="Helical" evidence="8">
    <location>
        <begin position="33"/>
        <end position="51"/>
    </location>
</feature>
<dbReference type="Pfam" id="PF02518">
    <property type="entry name" value="HATPase_c"/>
    <property type="match status" value="1"/>
</dbReference>
<dbReference type="InterPro" id="IPR005467">
    <property type="entry name" value="His_kinase_dom"/>
</dbReference>
<dbReference type="GO" id="GO:0004721">
    <property type="term" value="F:phosphoprotein phosphatase activity"/>
    <property type="evidence" value="ECO:0007669"/>
    <property type="project" value="TreeGrafter"/>
</dbReference>
<evidence type="ECO:0000259" key="9">
    <source>
        <dbReference type="PROSITE" id="PS50109"/>
    </source>
</evidence>
<keyword evidence="3" id="KW-0597">Phosphoprotein</keyword>
<dbReference type="AlphaFoldDB" id="A0A5B8FXK8"/>
<dbReference type="GO" id="GO:0000155">
    <property type="term" value="F:phosphorelay sensor kinase activity"/>
    <property type="evidence" value="ECO:0007669"/>
    <property type="project" value="InterPro"/>
</dbReference>
<keyword evidence="4" id="KW-0808">Transferase</keyword>
<dbReference type="RefSeq" id="WP_138571988.1">
    <property type="nucleotide sequence ID" value="NZ_CP040818.1"/>
</dbReference>
<dbReference type="GO" id="GO:0016036">
    <property type="term" value="P:cellular response to phosphate starvation"/>
    <property type="evidence" value="ECO:0007669"/>
    <property type="project" value="TreeGrafter"/>
</dbReference>
<dbReference type="KEGG" id="ppru:FDP22_09330"/>
<evidence type="ECO:0000313" key="10">
    <source>
        <dbReference type="EMBL" id="QDL91960.1"/>
    </source>
</evidence>
<dbReference type="InterPro" id="IPR004358">
    <property type="entry name" value="Sig_transdc_His_kin-like_C"/>
</dbReference>
<dbReference type="InterPro" id="IPR050351">
    <property type="entry name" value="BphY/WalK/GraS-like"/>
</dbReference>
<dbReference type="InterPro" id="IPR036890">
    <property type="entry name" value="HATPase_C_sf"/>
</dbReference>
<comment type="catalytic activity">
    <reaction evidence="1">
        <text>ATP + protein L-histidine = ADP + protein N-phospho-L-histidine.</text>
        <dbReference type="EC" id="2.7.13.3"/>
    </reaction>
</comment>
<gene>
    <name evidence="10" type="ORF">FDP22_09330</name>
</gene>
<dbReference type="OrthoDB" id="9813151at2"/>
<keyword evidence="7 8" id="KW-0472">Membrane</keyword>
<dbReference type="SMART" id="SM00388">
    <property type="entry name" value="HisKA"/>
    <property type="match status" value="1"/>
</dbReference>
<evidence type="ECO:0000256" key="3">
    <source>
        <dbReference type="ARBA" id="ARBA00022553"/>
    </source>
</evidence>
<dbReference type="Gene3D" id="1.10.287.130">
    <property type="match status" value="1"/>
</dbReference>
<keyword evidence="6" id="KW-0902">Two-component regulatory system</keyword>
<evidence type="ECO:0000256" key="2">
    <source>
        <dbReference type="ARBA" id="ARBA00012438"/>
    </source>
</evidence>
<keyword evidence="11" id="KW-1185">Reference proteome</keyword>
<proteinExistence type="predicted"/>
<dbReference type="FunFam" id="3.30.565.10:FF:000006">
    <property type="entry name" value="Sensor histidine kinase WalK"/>
    <property type="match status" value="1"/>
</dbReference>
<dbReference type="PRINTS" id="PR00344">
    <property type="entry name" value="BCTRLSENSOR"/>
</dbReference>
<dbReference type="PROSITE" id="PS50109">
    <property type="entry name" value="HIS_KIN"/>
    <property type="match status" value="1"/>
</dbReference>
<dbReference type="Pfam" id="PF00512">
    <property type="entry name" value="HisKA"/>
    <property type="match status" value="1"/>
</dbReference>
<keyword evidence="8" id="KW-0812">Transmembrane</keyword>
<dbReference type="SMART" id="SM00387">
    <property type="entry name" value="HATPase_c"/>
    <property type="match status" value="1"/>
</dbReference>
<protein>
    <recommendedName>
        <fullName evidence="2">histidine kinase</fullName>
        <ecNumber evidence="2">2.7.13.3</ecNumber>
    </recommendedName>
</protein>
<dbReference type="EC" id="2.7.13.3" evidence="2"/>
<dbReference type="InterPro" id="IPR003594">
    <property type="entry name" value="HATPase_dom"/>
</dbReference>
<evidence type="ECO:0000256" key="8">
    <source>
        <dbReference type="SAM" id="Phobius"/>
    </source>
</evidence>
<evidence type="ECO:0000256" key="4">
    <source>
        <dbReference type="ARBA" id="ARBA00022679"/>
    </source>
</evidence>
<dbReference type="Proteomes" id="UP000305888">
    <property type="component" value="Chromosome"/>
</dbReference>
<dbReference type="InterPro" id="IPR003661">
    <property type="entry name" value="HisK_dim/P_dom"/>
</dbReference>
<dbReference type="SUPFAM" id="SSF55874">
    <property type="entry name" value="ATPase domain of HSP90 chaperone/DNA topoisomerase II/histidine kinase"/>
    <property type="match status" value="1"/>
</dbReference>
<dbReference type="InterPro" id="IPR036097">
    <property type="entry name" value="HisK_dim/P_sf"/>
</dbReference>
<evidence type="ECO:0000256" key="7">
    <source>
        <dbReference type="ARBA" id="ARBA00023136"/>
    </source>
</evidence>
<name>A0A5B8FXK8_9RHOB</name>
<evidence type="ECO:0000313" key="11">
    <source>
        <dbReference type="Proteomes" id="UP000305888"/>
    </source>
</evidence>
<sequence length="433" mass="47036">MPLRLWPFAVIILPLTALATVLAWHDTPPLHTAAFLAVAGAVLTLVTLALAGHEPAAEASPPADTAPLQFLRAGMGRELMELLPQPLFLIEQGGRIGYANLAARDMFPRLSQARHFANLLRAPAFVEAVTAAFDSDEVRQAEFVLYQGGELHLRAHVCPTRGEITDDAAPVLVLVEDRTHDRKIEALRSDFIANASHELKTPLASILGSIETLQGPARDDPAGQERFLALMARQAERMKRLVEDLLSLSHIELSEHLAPRTECDLLDTAREAGAAVSPLLRKQGVTLEIALSDQPHPVRGDRDQLIQVFVNLLENALKYGRPEGRIVLAPADGDPRWPGMWGVSVIDDGPGIAREHVPRLTERFYRVSAKASRDRGGTGLGLAIVKHVLNRHRGELQIESTPGVGSRFTVRVPKAPESVSQNLAGAGNSTVSR</sequence>
<dbReference type="GO" id="GO:0005886">
    <property type="term" value="C:plasma membrane"/>
    <property type="evidence" value="ECO:0007669"/>
    <property type="project" value="TreeGrafter"/>
</dbReference>
<dbReference type="PANTHER" id="PTHR45453">
    <property type="entry name" value="PHOSPHATE REGULON SENSOR PROTEIN PHOR"/>
    <property type="match status" value="1"/>
</dbReference>
<evidence type="ECO:0000256" key="6">
    <source>
        <dbReference type="ARBA" id="ARBA00023012"/>
    </source>
</evidence>
<reference evidence="10 11" key="1">
    <citation type="submission" date="2019-06" db="EMBL/GenBank/DDBJ databases">
        <title>Genome sequence of Rhodobacteraceae bacterium D4M1.</title>
        <authorList>
            <person name="Cao J."/>
        </authorList>
    </citation>
    <scope>NUCLEOTIDE SEQUENCE [LARGE SCALE GENOMIC DNA]</scope>
    <source>
        <strain evidence="10 11">D4M1</strain>
    </source>
</reference>
<feature type="domain" description="Histidine kinase" evidence="9">
    <location>
        <begin position="194"/>
        <end position="416"/>
    </location>
</feature>
<keyword evidence="5" id="KW-0418">Kinase</keyword>
<keyword evidence="8" id="KW-1133">Transmembrane helix</keyword>
<evidence type="ECO:0000256" key="5">
    <source>
        <dbReference type="ARBA" id="ARBA00022777"/>
    </source>
</evidence>
<dbReference type="SUPFAM" id="SSF47384">
    <property type="entry name" value="Homodimeric domain of signal transducing histidine kinase"/>
    <property type="match status" value="1"/>
</dbReference>
<dbReference type="EMBL" id="CP040818">
    <property type="protein sequence ID" value="QDL91960.1"/>
    <property type="molecule type" value="Genomic_DNA"/>
</dbReference>
<evidence type="ECO:0000256" key="1">
    <source>
        <dbReference type="ARBA" id="ARBA00000085"/>
    </source>
</evidence>
<dbReference type="Gene3D" id="3.30.565.10">
    <property type="entry name" value="Histidine kinase-like ATPase, C-terminal domain"/>
    <property type="match status" value="1"/>
</dbReference>
<dbReference type="CDD" id="cd00082">
    <property type="entry name" value="HisKA"/>
    <property type="match status" value="1"/>
</dbReference>
<organism evidence="10 11">
    <name type="scientific">Paroceanicella profunda</name>
    <dbReference type="NCBI Taxonomy" id="2579971"/>
    <lineage>
        <taxon>Bacteria</taxon>
        <taxon>Pseudomonadati</taxon>
        <taxon>Pseudomonadota</taxon>
        <taxon>Alphaproteobacteria</taxon>
        <taxon>Rhodobacterales</taxon>
        <taxon>Paracoccaceae</taxon>
        <taxon>Paroceanicella</taxon>
    </lineage>
</organism>
<dbReference type="FunFam" id="1.10.287.130:FF:000001">
    <property type="entry name" value="Two-component sensor histidine kinase"/>
    <property type="match status" value="1"/>
</dbReference>
<accession>A0A5B8FXK8</accession>